<dbReference type="Proteomes" id="UP000242700">
    <property type="component" value="Unassembled WGS sequence"/>
</dbReference>
<protein>
    <submittedName>
        <fullName evidence="7">Site-specific recombinase XerD</fullName>
    </submittedName>
</protein>
<reference evidence="8" key="1">
    <citation type="submission" date="2016-10" db="EMBL/GenBank/DDBJ databases">
        <authorList>
            <person name="Varghese N."/>
            <person name="Submissions S."/>
        </authorList>
    </citation>
    <scope>NUCLEOTIDE SEQUENCE [LARGE SCALE GENOMIC DNA]</scope>
    <source>
        <strain evidence="8">CGMCC 1.8911</strain>
    </source>
</reference>
<sequence>MRIYKREDSGKWGFDIHIDGKRKRCTKFKTKAKARAAAQELLSRGLDEKSSSKEDMMFITYYERWTSINIDNANMTKSSKQLYNNALNKFVDFLKEKHQKDDIKIKDITRSMFQEFLNWYGENRTHESVRKIQNQMKRAFNDAVYDGIIERSPVYNTKINSTKDSQSKDDKFIKYDDFNQIRDYAVTRFEISYFIIYLLCITGARFSEIQRLQAVDLSREDNTLYLRGTKTDTSPRTIILSTEDIDFILKRLSEYPGETPLGISNNAVTKSLRGIVERFKLDKEHITLHMLRHTHCSVLIHDGVDIHYVSKRLGHSSISTTLRIYSHLLDKKKDEEDRKIEELLAQKWHKNKKNPSKH</sequence>
<dbReference type="Gene3D" id="1.10.443.10">
    <property type="entry name" value="Intergrase catalytic core"/>
    <property type="match status" value="1"/>
</dbReference>
<dbReference type="PROSITE" id="PS51898">
    <property type="entry name" value="TYR_RECOMBINASE"/>
    <property type="match status" value="1"/>
</dbReference>
<dbReference type="InterPro" id="IPR011010">
    <property type="entry name" value="DNA_brk_join_enz"/>
</dbReference>
<evidence type="ECO:0000313" key="7">
    <source>
        <dbReference type="EMBL" id="SDK56421.1"/>
    </source>
</evidence>
<dbReference type="CDD" id="cd01189">
    <property type="entry name" value="INT_ICEBs1_C_like"/>
    <property type="match status" value="1"/>
</dbReference>
<evidence type="ECO:0000259" key="5">
    <source>
        <dbReference type="PROSITE" id="PS51898"/>
    </source>
</evidence>
<keyword evidence="2 4" id="KW-0238">DNA-binding</keyword>
<dbReference type="InterPro" id="IPR002104">
    <property type="entry name" value="Integrase_catalytic"/>
</dbReference>
<dbReference type="RefSeq" id="WP_092599078.1">
    <property type="nucleotide sequence ID" value="NZ_FNFI01000010.1"/>
</dbReference>
<dbReference type="AlphaFoldDB" id="A0A1G9CXM2"/>
<dbReference type="OrthoDB" id="9803188at2"/>
<dbReference type="Gene3D" id="1.10.150.130">
    <property type="match status" value="1"/>
</dbReference>
<dbReference type="SUPFAM" id="SSF56349">
    <property type="entry name" value="DNA breaking-rejoining enzymes"/>
    <property type="match status" value="1"/>
</dbReference>
<name>A0A1G9CXM2_9STAP</name>
<dbReference type="EMBL" id="FNFI01000010">
    <property type="protein sequence ID" value="SDK56421.1"/>
    <property type="molecule type" value="Genomic_DNA"/>
</dbReference>
<dbReference type="InterPro" id="IPR013762">
    <property type="entry name" value="Integrase-like_cat_sf"/>
</dbReference>
<comment type="similarity">
    <text evidence="1">Belongs to the 'phage' integrase family.</text>
</comment>
<evidence type="ECO:0000313" key="8">
    <source>
        <dbReference type="Proteomes" id="UP000242700"/>
    </source>
</evidence>
<dbReference type="GO" id="GO:0003677">
    <property type="term" value="F:DNA binding"/>
    <property type="evidence" value="ECO:0007669"/>
    <property type="project" value="UniProtKB-UniRule"/>
</dbReference>
<evidence type="ECO:0000259" key="6">
    <source>
        <dbReference type="PROSITE" id="PS51900"/>
    </source>
</evidence>
<dbReference type="STRING" id="586411.SAMN05216187_11087"/>
<dbReference type="Pfam" id="PF13102">
    <property type="entry name" value="Phage_int_SAM_5"/>
    <property type="match status" value="1"/>
</dbReference>
<dbReference type="InterPro" id="IPR010998">
    <property type="entry name" value="Integrase_recombinase_N"/>
</dbReference>
<feature type="domain" description="Tyr recombinase" evidence="5">
    <location>
        <begin position="168"/>
        <end position="338"/>
    </location>
</feature>
<dbReference type="PROSITE" id="PS51900">
    <property type="entry name" value="CB"/>
    <property type="match status" value="1"/>
</dbReference>
<dbReference type="PANTHER" id="PTHR30349">
    <property type="entry name" value="PHAGE INTEGRASE-RELATED"/>
    <property type="match status" value="1"/>
</dbReference>
<feature type="domain" description="Core-binding (CB)" evidence="6">
    <location>
        <begin position="56"/>
        <end position="144"/>
    </location>
</feature>
<evidence type="ECO:0000256" key="3">
    <source>
        <dbReference type="ARBA" id="ARBA00023172"/>
    </source>
</evidence>
<gene>
    <name evidence="7" type="ORF">SAMN05216187_11087</name>
</gene>
<accession>A0A1G9CXM2</accession>
<dbReference type="InterPro" id="IPR050090">
    <property type="entry name" value="Tyrosine_recombinase_XerCD"/>
</dbReference>
<dbReference type="GO" id="GO:0006310">
    <property type="term" value="P:DNA recombination"/>
    <property type="evidence" value="ECO:0007669"/>
    <property type="project" value="UniProtKB-KW"/>
</dbReference>
<evidence type="ECO:0000256" key="2">
    <source>
        <dbReference type="ARBA" id="ARBA00023125"/>
    </source>
</evidence>
<dbReference type="InterPro" id="IPR044068">
    <property type="entry name" value="CB"/>
</dbReference>
<dbReference type="Pfam" id="PF00589">
    <property type="entry name" value="Phage_integrase"/>
    <property type="match status" value="1"/>
</dbReference>
<dbReference type="PANTHER" id="PTHR30349:SF64">
    <property type="entry name" value="PROPHAGE INTEGRASE INTD-RELATED"/>
    <property type="match status" value="1"/>
</dbReference>
<keyword evidence="3" id="KW-0233">DNA recombination</keyword>
<evidence type="ECO:0000256" key="4">
    <source>
        <dbReference type="PROSITE-ProRule" id="PRU01248"/>
    </source>
</evidence>
<dbReference type="InterPro" id="IPR025269">
    <property type="entry name" value="SAM-like_dom"/>
</dbReference>
<organism evidence="7 8">
    <name type="scientific">Jeotgalicoccus aerolatus</name>
    <dbReference type="NCBI Taxonomy" id="709510"/>
    <lineage>
        <taxon>Bacteria</taxon>
        <taxon>Bacillati</taxon>
        <taxon>Bacillota</taxon>
        <taxon>Bacilli</taxon>
        <taxon>Bacillales</taxon>
        <taxon>Staphylococcaceae</taxon>
        <taxon>Jeotgalicoccus</taxon>
    </lineage>
</organism>
<proteinExistence type="inferred from homology"/>
<evidence type="ECO:0000256" key="1">
    <source>
        <dbReference type="ARBA" id="ARBA00008857"/>
    </source>
</evidence>
<dbReference type="GO" id="GO:0015074">
    <property type="term" value="P:DNA integration"/>
    <property type="evidence" value="ECO:0007669"/>
    <property type="project" value="InterPro"/>
</dbReference>